<organism evidence="1">
    <name type="scientific">Cucumis melo</name>
    <name type="common">Muskmelon</name>
    <dbReference type="NCBI Taxonomy" id="3656"/>
    <lineage>
        <taxon>Eukaryota</taxon>
        <taxon>Viridiplantae</taxon>
        <taxon>Streptophyta</taxon>
        <taxon>Embryophyta</taxon>
        <taxon>Tracheophyta</taxon>
        <taxon>Spermatophyta</taxon>
        <taxon>Magnoliopsida</taxon>
        <taxon>eudicotyledons</taxon>
        <taxon>Gunneridae</taxon>
        <taxon>Pentapetalae</taxon>
        <taxon>rosids</taxon>
        <taxon>fabids</taxon>
        <taxon>Cucurbitales</taxon>
        <taxon>Cucurbitaceae</taxon>
        <taxon>Benincaseae</taxon>
        <taxon>Cucumis</taxon>
    </lineage>
</organism>
<name>A0A9I9CYP8_CUCME</name>
<proteinExistence type="predicted"/>
<sequence length="60" mass="6111">MGVGAGLQLGVPANRSGQCRSRSRATLGLPVVVRGSINRAAAGATCQVGVRRDMFRLTGG</sequence>
<dbReference type="EnsemblPlants" id="MELO3C010641.2.1">
    <property type="protein sequence ID" value="MELO3C010641.2.1"/>
    <property type="gene ID" value="MELO3C010641.2"/>
</dbReference>
<dbReference type="Gramene" id="MELO3C010641.2.1">
    <property type="protein sequence ID" value="MELO3C010641.2.1"/>
    <property type="gene ID" value="MELO3C010641.2"/>
</dbReference>
<protein>
    <submittedName>
        <fullName evidence="1">Uncharacterized protein</fullName>
    </submittedName>
</protein>
<evidence type="ECO:0000313" key="1">
    <source>
        <dbReference type="EnsemblPlants" id="MELO3C010641.2.1"/>
    </source>
</evidence>
<dbReference type="AlphaFoldDB" id="A0A9I9CYP8"/>
<accession>A0A9I9CYP8</accession>
<reference evidence="1" key="1">
    <citation type="submission" date="2023-03" db="UniProtKB">
        <authorList>
            <consortium name="EnsemblPlants"/>
        </authorList>
    </citation>
    <scope>IDENTIFICATION</scope>
</reference>